<dbReference type="OrthoDB" id="2269034at2759"/>
<feature type="non-terminal residue" evidence="1">
    <location>
        <position position="499"/>
    </location>
</feature>
<evidence type="ECO:0000313" key="2">
    <source>
        <dbReference type="Proteomes" id="UP000007431"/>
    </source>
</evidence>
<evidence type="ECO:0008006" key="3">
    <source>
        <dbReference type="Google" id="ProtNLM"/>
    </source>
</evidence>
<accession>D8QDF6</accession>
<dbReference type="InterPro" id="IPR032675">
    <property type="entry name" value="LRR_dom_sf"/>
</dbReference>
<protein>
    <recommendedName>
        <fullName evidence="3">F-box domain-containing protein</fullName>
    </recommendedName>
</protein>
<dbReference type="OMA" id="LNELCIF"/>
<dbReference type="Proteomes" id="UP000007431">
    <property type="component" value="Unassembled WGS sequence"/>
</dbReference>
<dbReference type="AlphaFoldDB" id="D8QDF6"/>
<organism evidence="2">
    <name type="scientific">Schizophyllum commune (strain H4-8 / FGSC 9210)</name>
    <name type="common">Split gill fungus</name>
    <dbReference type="NCBI Taxonomy" id="578458"/>
    <lineage>
        <taxon>Eukaryota</taxon>
        <taxon>Fungi</taxon>
        <taxon>Dikarya</taxon>
        <taxon>Basidiomycota</taxon>
        <taxon>Agaricomycotina</taxon>
        <taxon>Agaricomycetes</taxon>
        <taxon>Agaricomycetidae</taxon>
        <taxon>Agaricales</taxon>
        <taxon>Schizophyllaceae</taxon>
        <taxon>Schizophyllum</taxon>
    </lineage>
</organism>
<reference evidence="1 2" key="1">
    <citation type="journal article" date="2010" name="Nat. Biotechnol.">
        <title>Genome sequence of the model mushroom Schizophyllum commune.</title>
        <authorList>
            <person name="Ohm R.A."/>
            <person name="de Jong J.F."/>
            <person name="Lugones L.G."/>
            <person name="Aerts A."/>
            <person name="Kothe E."/>
            <person name="Stajich J.E."/>
            <person name="de Vries R.P."/>
            <person name="Record E."/>
            <person name="Levasseur A."/>
            <person name="Baker S.E."/>
            <person name="Bartholomew K.A."/>
            <person name="Coutinho P.M."/>
            <person name="Erdmann S."/>
            <person name="Fowler T.J."/>
            <person name="Gathman A.C."/>
            <person name="Lombard V."/>
            <person name="Henrissat B."/>
            <person name="Knabe N."/>
            <person name="Kuees U."/>
            <person name="Lilly W.W."/>
            <person name="Lindquist E."/>
            <person name="Lucas S."/>
            <person name="Magnuson J.K."/>
            <person name="Piumi F."/>
            <person name="Raudaskoski M."/>
            <person name="Salamov A."/>
            <person name="Schmutz J."/>
            <person name="Schwarze F.W.M.R."/>
            <person name="vanKuyk P.A."/>
            <person name="Horton J.S."/>
            <person name="Grigoriev I.V."/>
            <person name="Woesten H.A.B."/>
        </authorList>
    </citation>
    <scope>NUCLEOTIDE SEQUENCE [LARGE SCALE GENOMIC DNA]</scope>
    <source>
        <strain evidence="2">H4-8 / FGSC 9210</strain>
    </source>
</reference>
<keyword evidence="2" id="KW-1185">Reference proteome</keyword>
<proteinExistence type="predicted"/>
<dbReference type="VEuPathDB" id="FungiDB:SCHCODRAFT_02061325"/>
<dbReference type="eggNOG" id="ENOG502RMYG">
    <property type="taxonomic scope" value="Eukaryota"/>
</dbReference>
<dbReference type="HOGENOM" id="CLU_042440_0_0_1"/>
<sequence length="499" mass="56933">MAQVTEQSSSSLPPARPFPIESLPTELLACVLYHASQDTPLEIPLRFSLKNRSPRCQFYPAIALTWVCARWRAIVLATPACWSPESIDIDLQAFADWSTDPVRHARTRARCLALLECYLTRSGLVPLVMNLDGSDNEEWMQAIDVVRLACSSAFRWQACRLPYFVADWLSETPTCAAPLLLEEAHVEGPYIARADFFAKSPRLRQWQGPVTFDVDKPHLRWGQLTHLLVDHPSEFVSVQFLMGFIAHCRQLVELGINVWRDPERAMPPRGAEVVLPHLLSVQFTLDDQDVLAHILASFTLPALSNLSLLGCNAIDDEWQEPFGHLRLQRWPVEEFEGFLERSQCSLRTLHIIFLAIPQDDIIRIMHKLPHISDFALDEREIKDGRGQPTSSSINDALLQRLSSVDGSAPELLPRLERLAIKGVLNFDWQMLLTMVKSRTNPRLQHLHIFVDDSSRSDIDQDTEERLMEHLGRYGFWNHCGVRLGWKRHPLLIDIEGMPT</sequence>
<dbReference type="Gene3D" id="3.80.10.10">
    <property type="entry name" value="Ribonuclease Inhibitor"/>
    <property type="match status" value="1"/>
</dbReference>
<dbReference type="RefSeq" id="XP_003028574.1">
    <property type="nucleotide sequence ID" value="XM_003028528.1"/>
</dbReference>
<dbReference type="KEGG" id="scm:SCHCO_02061325"/>
<dbReference type="EMBL" id="GL377310">
    <property type="protein sequence ID" value="EFI93671.1"/>
    <property type="molecule type" value="Genomic_DNA"/>
</dbReference>
<gene>
    <name evidence="1" type="ORF">SCHCODRAFT_111896</name>
</gene>
<name>D8QDF6_SCHCM</name>
<dbReference type="GeneID" id="9590373"/>
<dbReference type="InParanoid" id="D8QDF6"/>
<evidence type="ECO:0000313" key="1">
    <source>
        <dbReference type="EMBL" id="EFI93671.1"/>
    </source>
</evidence>